<dbReference type="GO" id="GO:0004016">
    <property type="term" value="F:adenylate cyclase activity"/>
    <property type="evidence" value="ECO:0007669"/>
    <property type="project" value="UniProtKB-EC"/>
</dbReference>
<dbReference type="AlphaFoldDB" id="A0A846QMY5"/>
<dbReference type="Pfam" id="PF13599">
    <property type="entry name" value="Pentapeptide_4"/>
    <property type="match status" value="1"/>
</dbReference>
<proteinExistence type="predicted"/>
<keyword evidence="4" id="KW-1185">Reference proteome</keyword>
<organism evidence="3 4">
    <name type="scientific">Desulfobaculum xiamenense</name>
    <dbReference type="NCBI Taxonomy" id="995050"/>
    <lineage>
        <taxon>Bacteria</taxon>
        <taxon>Pseudomonadati</taxon>
        <taxon>Thermodesulfobacteriota</taxon>
        <taxon>Desulfovibrionia</taxon>
        <taxon>Desulfovibrionales</taxon>
        <taxon>Desulfovibrionaceae</taxon>
        <taxon>Desulfobaculum</taxon>
    </lineage>
</organism>
<evidence type="ECO:0000259" key="2">
    <source>
        <dbReference type="Pfam" id="PF12633"/>
    </source>
</evidence>
<evidence type="ECO:0000313" key="4">
    <source>
        <dbReference type="Proteomes" id="UP000580856"/>
    </source>
</evidence>
<dbReference type="GO" id="GO:0006171">
    <property type="term" value="P:cAMP biosynthetic process"/>
    <property type="evidence" value="ECO:0007669"/>
    <property type="project" value="InterPro"/>
</dbReference>
<dbReference type="RefSeq" id="WP_167941452.1">
    <property type="nucleotide sequence ID" value="NZ_JAATJA010000002.1"/>
</dbReference>
<name>A0A846QMY5_9BACT</name>
<feature type="domain" description="Adenylate cyclase class-I N-terminal" evidence="2">
    <location>
        <begin position="642"/>
        <end position="830"/>
    </location>
</feature>
<dbReference type="EMBL" id="JAATJA010000002">
    <property type="protein sequence ID" value="NJB68380.1"/>
    <property type="molecule type" value="Genomic_DNA"/>
</dbReference>
<dbReference type="PANTHER" id="PTHR38760:SF1">
    <property type="entry name" value="ADENYLATE CYCLASE"/>
    <property type="match status" value="1"/>
</dbReference>
<comment type="caution">
    <text evidence="3">The sequence shown here is derived from an EMBL/GenBank/DDBJ whole genome shotgun (WGS) entry which is preliminary data.</text>
</comment>
<evidence type="ECO:0000256" key="1">
    <source>
        <dbReference type="SAM" id="MobiDB-lite"/>
    </source>
</evidence>
<keyword evidence="3" id="KW-0456">Lyase</keyword>
<gene>
    <name evidence="3" type="ORF">GGQ74_002053</name>
</gene>
<reference evidence="3 4" key="1">
    <citation type="submission" date="2020-03" db="EMBL/GenBank/DDBJ databases">
        <title>Genomic Encyclopedia of Type Strains, Phase IV (KMG-IV): sequencing the most valuable type-strain genomes for metagenomic binning, comparative biology and taxonomic classification.</title>
        <authorList>
            <person name="Goeker M."/>
        </authorList>
    </citation>
    <scope>NUCLEOTIDE SEQUENCE [LARGE SCALE GENOMIC DNA]</scope>
    <source>
        <strain evidence="3 4">DSM 24233</strain>
    </source>
</reference>
<dbReference type="Pfam" id="PF00805">
    <property type="entry name" value="Pentapeptide"/>
    <property type="match status" value="1"/>
</dbReference>
<evidence type="ECO:0000313" key="3">
    <source>
        <dbReference type="EMBL" id="NJB68380.1"/>
    </source>
</evidence>
<feature type="region of interest" description="Disordered" evidence="1">
    <location>
        <begin position="345"/>
        <end position="368"/>
    </location>
</feature>
<dbReference type="InterPro" id="IPR000274">
    <property type="entry name" value="Adenylate_cyclase_1"/>
</dbReference>
<dbReference type="Proteomes" id="UP000580856">
    <property type="component" value="Unassembled WGS sequence"/>
</dbReference>
<dbReference type="SUPFAM" id="SSF141571">
    <property type="entry name" value="Pentapeptide repeat-like"/>
    <property type="match status" value="1"/>
</dbReference>
<dbReference type="PANTHER" id="PTHR38760">
    <property type="entry name" value="ADENYLATE CYCLASE"/>
    <property type="match status" value="1"/>
</dbReference>
<dbReference type="Pfam" id="PF01295">
    <property type="entry name" value="Adenylate_cycl"/>
    <property type="match status" value="1"/>
</dbReference>
<dbReference type="EC" id="4.6.1.1" evidence="3"/>
<dbReference type="InterPro" id="IPR024685">
    <property type="entry name" value="Adenylate_cyclase_1_N"/>
</dbReference>
<dbReference type="Pfam" id="PF12633">
    <property type="entry name" value="Adenyl_cycl_N"/>
    <property type="match status" value="1"/>
</dbReference>
<dbReference type="Gene3D" id="2.160.20.80">
    <property type="entry name" value="E3 ubiquitin-protein ligase SopA"/>
    <property type="match status" value="3"/>
</dbReference>
<protein>
    <submittedName>
        <fullName evidence="3">Adenylate cyclase class 1</fullName>
        <ecNumber evidence="3">4.6.1.1</ecNumber>
    </submittedName>
</protein>
<dbReference type="InterPro" id="IPR001646">
    <property type="entry name" value="5peptide_repeat"/>
</dbReference>
<accession>A0A846QMY5</accession>
<sequence>MDATALLLTRFTDELFAALAKPAAVQTVAEQAAGHFRTADRDNQDIARAASVAACILSSLALVASEPTITDRVFSALAMLGPAGELRAAMLLCDPRLPERVAEAARAKLPPNRHLALMNRILATRRAIPPRELTATLDRLREIENDDPEAVLMFLAQLTARGDSAAYPIQNELLRGRFGLWAQELLNMDLDQEQRRYMARTAGHLESPIISSRLARILKGATPETIPHILSAMGGTPAADDVTRKAAELFLRHQNPGVRIAAARALRTMNAPTLPAALASLWQADAALAHEAAALALSCPWTTIKAVLKALPDTTRPQALVLLCALAARIDPEAFAATGITIDDVPQPAPFEAQPPQVPDAPQDEAHTAQPATSLLHKVTERFGAKQATEHSSAAQGLVALADGGTSTGGTFTESSATHTTFTATVFDNATFRDCTFSASQFVNVRFDRCTFERTDFTACAFRTAALSGCTLRDCRLSGATLSGGTISACTLTGCLLDGARLDGCAVEDTTVSASTLFGAMLSGVSIRSSEFAGTDLSRATLDRAAFSGIELTDCLFDGCIARGCTFVNTPVRACSFANAWFTATTADDAELRAARDRTEDAIIRAPIGAKPTATAKPAAQLTALERFAAIRDMRRHMGHWLRANHRRLDWCAAKLGPEAADMLAALPALVEAPAMPADGAPAPGCRIDGFVPTRHCLLSLERLTGIRRTPDPEAGAVPIRVEGLYTIGSVGSIAQTARSDIDMWLCADESAADKATRQAFRDKLAAIERFAEERHALELHFFVMDMASVRDNDFGLSDKESAGSSQALLLKEEFYRTALCLAGRKPAWWATGPGTDEKAYARAAGTQPERIGLPDAALADIGHLPRIPAEEFFGASLWQIVKALKSPFKSIMKFALLEAYTDSRDAPTICERLRENVTAGLRDFWSVDPYAVLFREVNRHFAEGGRAEAQALVAMAFDQRTGFTRMEPTTGRSADVRGFSFIEYFFPHCPAELPSASATRRTQSLRPASVNGVQSFSRQMELGRQVARFMFQTYENIRAMSGQADGVRITDEDLTRLGRKIFAHFQPRPGKIMHIPFMNSPRGMFASMHIACENAPGKPTEWVASGELAGQKGKNKRNEEMHRERHPVRLAAWLAGNGIHSPGMQLSGQNIVAPASLPDLASLLDALSHTFGRADVFDAPVEETLRPERVTRALVAVNMLTEREAKTYGDVALVYATNWGELFCIVKPKALALLKDDPRGFVRANSGAEMDADAPLAVWMPKKCLAPRIATG</sequence>